<comment type="caution">
    <text evidence="2">The sequence shown here is derived from an EMBL/GenBank/DDBJ whole genome shotgun (WGS) entry which is preliminary data.</text>
</comment>
<dbReference type="SUPFAM" id="SSF56112">
    <property type="entry name" value="Protein kinase-like (PK-like)"/>
    <property type="match status" value="1"/>
</dbReference>
<keyword evidence="3" id="KW-1185">Reference proteome</keyword>
<dbReference type="Proteomes" id="UP001500784">
    <property type="component" value="Unassembled WGS sequence"/>
</dbReference>
<dbReference type="CDD" id="cd05155">
    <property type="entry name" value="APH_ChoK_like_1"/>
    <property type="match status" value="1"/>
</dbReference>
<sequence length="298" mass="32192">MASVPSRLRVDAELVRGLLQAQQPQLADQPLAPVGDGWVNHVFRLGSEYAVRLPRRDDAAVLMAKEQQWLPVLTDGLATATSAPVYCGIPQEPYPYPWSISTWYDGLDVSLQPRDRNVSLATPLAGFLNAFHTPAPPDYPRNPAVGGPLASRDAAVQERLHSGMVPHAARVAELWAEALELPGWNSEPLWLHGDLHPANLIAGNGGLQAVIDFGDLTAGDPAADLAAAWLVFDPAGRHAFRSALGARYDADPAVWLRARGWALCMASNLLAGAQRHPGLYLVGSETLMEILTDDLSWL</sequence>
<dbReference type="InterPro" id="IPR002575">
    <property type="entry name" value="Aminoglycoside_PTrfase"/>
</dbReference>
<dbReference type="Gene3D" id="3.90.1200.10">
    <property type="match status" value="1"/>
</dbReference>
<evidence type="ECO:0000259" key="1">
    <source>
        <dbReference type="Pfam" id="PF01636"/>
    </source>
</evidence>
<dbReference type="Pfam" id="PF01636">
    <property type="entry name" value="APH"/>
    <property type="match status" value="1"/>
</dbReference>
<feature type="domain" description="Aminoglycoside phosphotransferase" evidence="1">
    <location>
        <begin position="32"/>
        <end position="260"/>
    </location>
</feature>
<dbReference type="Gene3D" id="3.30.200.20">
    <property type="entry name" value="Phosphorylase Kinase, domain 1"/>
    <property type="match status" value="1"/>
</dbReference>
<organism evidence="2 3">
    <name type="scientific">Arthrobacter gandavensis</name>
    <dbReference type="NCBI Taxonomy" id="169960"/>
    <lineage>
        <taxon>Bacteria</taxon>
        <taxon>Bacillati</taxon>
        <taxon>Actinomycetota</taxon>
        <taxon>Actinomycetes</taxon>
        <taxon>Micrococcales</taxon>
        <taxon>Micrococcaceae</taxon>
        <taxon>Arthrobacter</taxon>
    </lineage>
</organism>
<reference evidence="3" key="1">
    <citation type="journal article" date="2019" name="Int. J. Syst. Evol. Microbiol.">
        <title>The Global Catalogue of Microorganisms (GCM) 10K type strain sequencing project: providing services to taxonomists for standard genome sequencing and annotation.</title>
        <authorList>
            <consortium name="The Broad Institute Genomics Platform"/>
            <consortium name="The Broad Institute Genome Sequencing Center for Infectious Disease"/>
            <person name="Wu L."/>
            <person name="Ma J."/>
        </authorList>
    </citation>
    <scope>NUCLEOTIDE SEQUENCE [LARGE SCALE GENOMIC DNA]</scope>
    <source>
        <strain evidence="3">JCM 13316</strain>
    </source>
</reference>
<dbReference type="InterPro" id="IPR051678">
    <property type="entry name" value="AGP_Transferase"/>
</dbReference>
<protein>
    <submittedName>
        <fullName evidence="2">Aminoglycoside phosphotransferase family protein</fullName>
    </submittedName>
</protein>
<dbReference type="PANTHER" id="PTHR21310:SF42">
    <property type="entry name" value="BIFUNCTIONAL AAC_APH"/>
    <property type="match status" value="1"/>
</dbReference>
<proteinExistence type="predicted"/>
<dbReference type="RefSeq" id="WP_152228569.1">
    <property type="nucleotide sequence ID" value="NZ_BAAALV010000007.1"/>
</dbReference>
<accession>A0ABP5AXX9</accession>
<dbReference type="PANTHER" id="PTHR21310">
    <property type="entry name" value="AMINOGLYCOSIDE PHOSPHOTRANSFERASE-RELATED-RELATED"/>
    <property type="match status" value="1"/>
</dbReference>
<gene>
    <name evidence="2" type="ORF">GCM10009688_29430</name>
</gene>
<evidence type="ECO:0000313" key="2">
    <source>
        <dbReference type="EMBL" id="GAA1922484.1"/>
    </source>
</evidence>
<name>A0ABP5AXX9_9MICC</name>
<dbReference type="InterPro" id="IPR011009">
    <property type="entry name" value="Kinase-like_dom_sf"/>
</dbReference>
<dbReference type="EMBL" id="BAAALV010000007">
    <property type="protein sequence ID" value="GAA1922484.1"/>
    <property type="molecule type" value="Genomic_DNA"/>
</dbReference>
<evidence type="ECO:0000313" key="3">
    <source>
        <dbReference type="Proteomes" id="UP001500784"/>
    </source>
</evidence>